<evidence type="ECO:0000256" key="1">
    <source>
        <dbReference type="SAM" id="Phobius"/>
    </source>
</evidence>
<dbReference type="Pfam" id="PF15116">
    <property type="entry name" value="CD52"/>
    <property type="match status" value="1"/>
</dbReference>
<reference evidence="3" key="1">
    <citation type="submission" date="2015-10" db="EMBL/GenBank/DDBJ databases">
        <title>FRAMA: From RNA-seq data to annotated mRNA assemblies.</title>
        <authorList>
            <person name="Bens M."/>
            <person name="Sahm A."/>
            <person name="Jahn N."/>
            <person name="Morhart M."/>
            <person name="Holtze S."/>
            <person name="Hildebrandt T.B."/>
            <person name="Platzer M."/>
            <person name="Szafranski K."/>
        </authorList>
    </citation>
    <scope>NUCLEOTIDE SEQUENCE</scope>
    <source>
        <tissue evidence="3">Skin</tissue>
    </source>
</reference>
<feature type="chain" id="PRO_5006128490" evidence="2">
    <location>
        <begin position="39"/>
        <end position="140"/>
    </location>
</feature>
<evidence type="ECO:0000256" key="2">
    <source>
        <dbReference type="SAM" id="SignalP"/>
    </source>
</evidence>
<dbReference type="InterPro" id="IPR026643">
    <property type="entry name" value="CAMPATH-1"/>
</dbReference>
<keyword evidence="1" id="KW-1133">Transmembrane helix</keyword>
<evidence type="ECO:0000313" key="3">
    <source>
        <dbReference type="EMBL" id="JAN96442.1"/>
    </source>
</evidence>
<sequence>MEAWSWGRNRGAAALTHMRFKSPLSILLLLQLQTGVFGNHTSGSSVTVAMIPAITPAMTPGIATATAPATISSMAMGPKATVTTRIRIRTTSRTWTTTMTNFRTTAGNKTKNGAPALSDLGGGSFLFFLIHTLIYLFYLS</sequence>
<protein>
    <submittedName>
        <fullName evidence="3">cAMPATH-1 antigen</fullName>
    </submittedName>
</protein>
<proteinExistence type="predicted"/>
<gene>
    <name evidence="3" type="primary">CD52</name>
</gene>
<organism evidence="3">
    <name type="scientific">Heterocephalus glaber</name>
    <name type="common">Naked mole rat</name>
    <dbReference type="NCBI Taxonomy" id="10181"/>
    <lineage>
        <taxon>Eukaryota</taxon>
        <taxon>Metazoa</taxon>
        <taxon>Chordata</taxon>
        <taxon>Craniata</taxon>
        <taxon>Vertebrata</taxon>
        <taxon>Euteleostomi</taxon>
        <taxon>Mammalia</taxon>
        <taxon>Eutheria</taxon>
        <taxon>Euarchontoglires</taxon>
        <taxon>Glires</taxon>
        <taxon>Rodentia</taxon>
        <taxon>Hystricomorpha</taxon>
        <taxon>Bathyergidae</taxon>
        <taxon>Heterocephalus</taxon>
    </lineage>
</organism>
<dbReference type="AlphaFoldDB" id="A0A0P6J2E9"/>
<keyword evidence="1" id="KW-0812">Transmembrane</keyword>
<feature type="signal peptide" evidence="2">
    <location>
        <begin position="1"/>
        <end position="38"/>
    </location>
</feature>
<keyword evidence="1" id="KW-0472">Membrane</keyword>
<feature type="transmembrane region" description="Helical" evidence="1">
    <location>
        <begin position="120"/>
        <end position="139"/>
    </location>
</feature>
<keyword evidence="2" id="KW-0732">Signal</keyword>
<dbReference type="EMBL" id="GEBF01007190">
    <property type="protein sequence ID" value="JAN96442.1"/>
    <property type="molecule type" value="Transcribed_RNA"/>
</dbReference>
<name>A0A0P6J2E9_HETGA</name>
<accession>A0A0P6J2E9</accession>